<dbReference type="InterPro" id="IPR050359">
    <property type="entry name" value="bHLH_transcription_factors"/>
</dbReference>
<evidence type="ECO:0000313" key="3">
    <source>
        <dbReference type="EMBL" id="KAK8407783.1"/>
    </source>
</evidence>
<dbReference type="GO" id="GO:0045944">
    <property type="term" value="P:positive regulation of transcription by RNA polymerase II"/>
    <property type="evidence" value="ECO:0007669"/>
    <property type="project" value="TreeGrafter"/>
</dbReference>
<protein>
    <recommendedName>
        <fullName evidence="2">BHLH domain-containing protein</fullName>
    </recommendedName>
</protein>
<dbReference type="GO" id="GO:0046983">
    <property type="term" value="F:protein dimerization activity"/>
    <property type="evidence" value="ECO:0007669"/>
    <property type="project" value="InterPro"/>
</dbReference>
<gene>
    <name evidence="3" type="ORF">O3P69_002373</name>
</gene>
<dbReference type="PANTHER" id="PTHR19290:SF147">
    <property type="entry name" value="HELIX-LOOP-HELIX PROTEIN DELILAH"/>
    <property type="match status" value="1"/>
</dbReference>
<feature type="compositionally biased region" description="Low complexity" evidence="1">
    <location>
        <begin position="29"/>
        <end position="91"/>
    </location>
</feature>
<dbReference type="GO" id="GO:0009653">
    <property type="term" value="P:anatomical structure morphogenesis"/>
    <property type="evidence" value="ECO:0007669"/>
    <property type="project" value="TreeGrafter"/>
</dbReference>
<feature type="compositionally biased region" description="Basic and acidic residues" evidence="1">
    <location>
        <begin position="100"/>
        <end position="109"/>
    </location>
</feature>
<feature type="domain" description="BHLH" evidence="2">
    <location>
        <begin position="154"/>
        <end position="210"/>
    </location>
</feature>
<keyword evidence="4" id="KW-1185">Reference proteome</keyword>
<dbReference type="Gene3D" id="4.10.280.10">
    <property type="entry name" value="Helix-loop-helix DNA-binding domain"/>
    <property type="match status" value="1"/>
</dbReference>
<dbReference type="Pfam" id="PF00010">
    <property type="entry name" value="HLH"/>
    <property type="match status" value="1"/>
</dbReference>
<dbReference type="GO" id="GO:0005634">
    <property type="term" value="C:nucleus"/>
    <property type="evidence" value="ECO:0007669"/>
    <property type="project" value="TreeGrafter"/>
</dbReference>
<dbReference type="Proteomes" id="UP001487740">
    <property type="component" value="Unassembled WGS sequence"/>
</dbReference>
<dbReference type="EMBL" id="JARAKH010000001">
    <property type="protein sequence ID" value="KAK8407784.1"/>
    <property type="molecule type" value="Genomic_DNA"/>
</dbReference>
<accession>A0AAW0V7R0</accession>
<dbReference type="CDD" id="cd11431">
    <property type="entry name" value="bHLH_TS_taxi_Dei"/>
    <property type="match status" value="1"/>
</dbReference>
<dbReference type="GO" id="GO:0003700">
    <property type="term" value="F:DNA-binding transcription factor activity"/>
    <property type="evidence" value="ECO:0007669"/>
    <property type="project" value="TreeGrafter"/>
</dbReference>
<sequence>MITNLSVVKMENCLSHNVGAGSVKGHVDSNNNNNNNSCSSSSTSSSTSTNSNNISTSTNNNNGTNNNCSINNNSNSSSSSSSTCSSPSSTSHLVQEVDEEHSRFPELDTKASSTCGGKYQLRPRSLQARRHSDSEWSLQDTLRHKPRPQPLSRYRRKTANARERYRMRQINTAFESLRGVLPSWVCSRRAAADMTKITTLRLASAYIRSLQDILDGNAPEDTCSWVLSSILGDTTKSKGAQPEPVKTQNTPVSTQQEADFVSFLCNSSDTGVFQDNLDSLSYLSPMSETEAVALLLGSDPPRGWGDAHHTQLVT</sequence>
<dbReference type="InterPro" id="IPR036638">
    <property type="entry name" value="HLH_DNA-bd_sf"/>
</dbReference>
<dbReference type="AlphaFoldDB" id="A0AAW0V7R0"/>
<dbReference type="InterPro" id="IPR011598">
    <property type="entry name" value="bHLH_dom"/>
</dbReference>
<evidence type="ECO:0000259" key="2">
    <source>
        <dbReference type="PROSITE" id="PS50888"/>
    </source>
</evidence>
<reference evidence="3 4" key="1">
    <citation type="submission" date="2023-03" db="EMBL/GenBank/DDBJ databases">
        <title>High-quality genome of Scylla paramamosain provides insights in environmental adaptation.</title>
        <authorList>
            <person name="Zhang L."/>
        </authorList>
    </citation>
    <scope>NUCLEOTIDE SEQUENCE [LARGE SCALE GENOMIC DNA]</scope>
    <source>
        <strain evidence="3">LZ_2023a</strain>
        <tissue evidence="3">Muscle</tissue>
    </source>
</reference>
<dbReference type="SUPFAM" id="SSF47459">
    <property type="entry name" value="HLH, helix-loop-helix DNA-binding domain"/>
    <property type="match status" value="1"/>
</dbReference>
<comment type="caution">
    <text evidence="3">The sequence shown here is derived from an EMBL/GenBank/DDBJ whole genome shotgun (WGS) entry which is preliminary data.</text>
</comment>
<proteinExistence type="predicted"/>
<feature type="region of interest" description="Disordered" evidence="1">
    <location>
        <begin position="24"/>
        <end position="154"/>
    </location>
</feature>
<name>A0AAW0V7R0_SCYPA</name>
<organism evidence="3 4">
    <name type="scientific">Scylla paramamosain</name>
    <name type="common">Mud crab</name>
    <dbReference type="NCBI Taxonomy" id="85552"/>
    <lineage>
        <taxon>Eukaryota</taxon>
        <taxon>Metazoa</taxon>
        <taxon>Ecdysozoa</taxon>
        <taxon>Arthropoda</taxon>
        <taxon>Crustacea</taxon>
        <taxon>Multicrustacea</taxon>
        <taxon>Malacostraca</taxon>
        <taxon>Eumalacostraca</taxon>
        <taxon>Eucarida</taxon>
        <taxon>Decapoda</taxon>
        <taxon>Pleocyemata</taxon>
        <taxon>Brachyura</taxon>
        <taxon>Eubrachyura</taxon>
        <taxon>Portunoidea</taxon>
        <taxon>Portunidae</taxon>
        <taxon>Portuninae</taxon>
        <taxon>Scylla</taxon>
    </lineage>
</organism>
<dbReference type="EMBL" id="JARAKH010000001">
    <property type="protein sequence ID" value="KAK8407783.1"/>
    <property type="molecule type" value="Genomic_DNA"/>
</dbReference>
<dbReference type="SMART" id="SM00353">
    <property type="entry name" value="HLH"/>
    <property type="match status" value="1"/>
</dbReference>
<evidence type="ECO:0000256" key="1">
    <source>
        <dbReference type="SAM" id="MobiDB-lite"/>
    </source>
</evidence>
<evidence type="ECO:0000313" key="4">
    <source>
        <dbReference type="Proteomes" id="UP001487740"/>
    </source>
</evidence>
<dbReference type="GO" id="GO:0070888">
    <property type="term" value="F:E-box binding"/>
    <property type="evidence" value="ECO:0007669"/>
    <property type="project" value="TreeGrafter"/>
</dbReference>
<dbReference type="PANTHER" id="PTHR19290">
    <property type="entry name" value="BASIC HELIX-LOOP-HELIX PROTEIN NEUROGENIN-RELATED"/>
    <property type="match status" value="1"/>
</dbReference>
<dbReference type="PROSITE" id="PS50888">
    <property type="entry name" value="BHLH"/>
    <property type="match status" value="1"/>
</dbReference>